<comment type="caution">
    <text evidence="3">The sequence shown here is derived from an EMBL/GenBank/DDBJ whole genome shotgun (WGS) entry which is preliminary data.</text>
</comment>
<evidence type="ECO:0000313" key="4">
    <source>
        <dbReference type="Proteomes" id="UP000288725"/>
    </source>
</evidence>
<dbReference type="Pfam" id="PF05183">
    <property type="entry name" value="RdRP"/>
    <property type="match status" value="1"/>
</dbReference>
<dbReference type="InterPro" id="IPR057596">
    <property type="entry name" value="RDRP_core"/>
</dbReference>
<gene>
    <name evidence="3" type="ORF">VDGE_02528</name>
</gene>
<feature type="region of interest" description="Disordered" evidence="1">
    <location>
        <begin position="1"/>
        <end position="46"/>
    </location>
</feature>
<evidence type="ECO:0000313" key="3">
    <source>
        <dbReference type="EMBL" id="RXG44751.1"/>
    </source>
</evidence>
<dbReference type="GO" id="GO:0031380">
    <property type="term" value="C:nuclear RNA-directed RNA polymerase complex"/>
    <property type="evidence" value="ECO:0007669"/>
    <property type="project" value="TreeGrafter"/>
</dbReference>
<dbReference type="EMBL" id="RSDZ01000076">
    <property type="protein sequence ID" value="RXG44751.1"/>
    <property type="molecule type" value="Genomic_DNA"/>
</dbReference>
<feature type="compositionally biased region" description="Basic and acidic residues" evidence="1">
    <location>
        <begin position="1540"/>
        <end position="1549"/>
    </location>
</feature>
<dbReference type="PANTHER" id="PTHR23079:SF55">
    <property type="entry name" value="RNA-DIRECTED RNA POLYMERASE"/>
    <property type="match status" value="1"/>
</dbReference>
<reference evidence="3 4" key="1">
    <citation type="submission" date="2018-12" db="EMBL/GenBank/DDBJ databases">
        <title>Genome of Verticillium dahliae isolate Getta Getta.</title>
        <authorList>
            <person name="Gardiner D.M."/>
        </authorList>
    </citation>
    <scope>NUCLEOTIDE SEQUENCE [LARGE SCALE GENOMIC DNA]</scope>
    <source>
        <strain evidence="3 4">Getta Getta</strain>
    </source>
</reference>
<sequence>MDSPNKQASGTPTSKVSRTPRGGRLTHHRQHSGISAPAQRPGQEDWRRWPQISVRLRGLPIISVQDIHTEFTKYGNIVYIEHFEGRQGQPTGEARVRFEPPPVTPFWSNGRYVFVRVNLPPAQGAVPIRIELDPPSHAFGAIRSTVNSRLFYPARMTLDIKTLEFSPTGKGPEIMPKKQVVSQGQGNDPKCIRLKADFRNKTLAIYFPISVTPDAELGQVFGEEPCDNAIREYKILIDLAHMRRASLVNLGNGDFHLTIPLRYPPAYYFKNQDIARSFEADRLMWTENDQWVRASHVLDDNDLPQDYSLGLLNQWDDPSFIDIGRWTTFRMRLDAPGQDLRNLTGALEDLNIELTRLDKSSELPDQLCLIPAENQPVRNKPVKTSKPDPNDDWLSLMHSNATSSPTARFFDFAVQYQLEVCISRGILCEYKLSQEFLDRLRGLQQDRAKWILEYFADRGKAVEQPMDIFESHEANCYYPNPVVPHYCAIVRKVVVTPTTIYLSSPGVEASNRVIRKYQHVSDRFLRVQFTDELTRGRISTRAKMELDHYVFKRVYLTMINGIRIGDRHYKFLAFGNSQIRECGAYFFCETAHLKCTEMRQWMGNFNHIHIVAKFAARLGQCFSTTREIRSIRAPNIQIIPDIERNGHCFTDGVGKISSFLASMVLEEMGLETVETPSAFQFRMGGCKGVLAVWPEAKGMYVHIRKSQEKFKATFNGLEIIRCARFSVATLNRQTITILTSLGIKSEVFMDLLQRQLHGYEKAMNDQGAAAVLLGRHIDENHTSLALRDLINWGFMRHDVQEPFVLTILQLWRVWSMKLLRDKARIVVDKGAFVLGCVDETATLRGHNRASEGRTTSRDVTLLPQIFLQIPDSDKRNAFNVIKGVCIVGRNPSLHPGDIRVVEAVDVPQLRHMKNVVVFPSTGDVDVPSMLSGGDLDGDDFFVIWDPNLIPPVWNFRPMDNVAPQPKVVDRDVNAKDLSEFFVKYMRNDCLPLIATSHLASADYLEGGAMHSKCLQLAKLHSKAVDYVKSGDPAELGRELRARRWPHFMGERRNKNSLYHSYTALGQIYDRVQDVPFNPLYEKKFDRRILTRFAPIDNAVLKQARRLKSTYDTAMRRLMAQREVSTEFEIWTGFPLSRPRVGNAYKHSEDIGRDAGLLKQSFRDEVHALVGGSGYDKVAPFVAAMYQVTAEEVSIALHRRREARSVAGDPEALPGRKRDMKGMPLITFPWIYHWVLGRIATDDAKTRRDVVTDNAFDFHHRAGTFNRQEELSQPKPSGHLAVPAYEDVEALGEIPGAEGHALTDDMSKMDLLTLPDGRLLHRGQVLHLFDSDSEEENEGAQDDGTVYAPPSLEETQATATTNKVSAQEDTGMAATDEPPQGHGSTGHDRKEGPEHDRKEGTEHDRKADKTRDTPAVKEQKTNKTAEQQAALQESGDKLDPFAAIFNMQKMRWNAQPSSAQETRPREPVSRTPPRRHAPPILRPVRQDAAAGQAAAAARAQEPPDETHPAMPRTVETVEAVEELDRSSASDDGDQEGGTLFERFDRLMGGS</sequence>
<dbReference type="CDD" id="cd00590">
    <property type="entry name" value="RRM_SF"/>
    <property type="match status" value="1"/>
</dbReference>
<dbReference type="SUPFAM" id="SSF54928">
    <property type="entry name" value="RNA-binding domain, RBD"/>
    <property type="match status" value="1"/>
</dbReference>
<protein>
    <recommendedName>
        <fullName evidence="2">RDRP core domain-containing protein</fullName>
    </recommendedName>
</protein>
<dbReference type="PANTHER" id="PTHR23079">
    <property type="entry name" value="RNA-DEPENDENT RNA POLYMERASE"/>
    <property type="match status" value="1"/>
</dbReference>
<dbReference type="Proteomes" id="UP000288725">
    <property type="component" value="Chromosome 3"/>
</dbReference>
<dbReference type="GO" id="GO:0003968">
    <property type="term" value="F:RNA-directed RNA polymerase activity"/>
    <property type="evidence" value="ECO:0007669"/>
    <property type="project" value="UniProtKB-KW"/>
</dbReference>
<evidence type="ECO:0000256" key="1">
    <source>
        <dbReference type="SAM" id="MobiDB-lite"/>
    </source>
</evidence>
<dbReference type="InterPro" id="IPR007855">
    <property type="entry name" value="RDRP"/>
</dbReference>
<feature type="compositionally biased region" description="Basic and acidic residues" evidence="1">
    <location>
        <begin position="1384"/>
        <end position="1422"/>
    </location>
</feature>
<name>A0A444RUB5_VERDA</name>
<accession>A0A444RUB5</accession>
<dbReference type="GO" id="GO:0003723">
    <property type="term" value="F:RNA binding"/>
    <property type="evidence" value="ECO:0007669"/>
    <property type="project" value="UniProtKB-KW"/>
</dbReference>
<proteinExistence type="predicted"/>
<feature type="compositionally biased region" description="Low complexity" evidence="1">
    <location>
        <begin position="1485"/>
        <end position="1499"/>
    </location>
</feature>
<dbReference type="GO" id="GO:0030422">
    <property type="term" value="P:siRNA processing"/>
    <property type="evidence" value="ECO:0007669"/>
    <property type="project" value="TreeGrafter"/>
</dbReference>
<evidence type="ECO:0000259" key="2">
    <source>
        <dbReference type="Pfam" id="PF05183"/>
    </source>
</evidence>
<feature type="domain" description="RDRP core" evidence="2">
    <location>
        <begin position="495"/>
        <end position="1071"/>
    </location>
</feature>
<feature type="compositionally biased region" description="Polar residues" evidence="1">
    <location>
        <begin position="1"/>
        <end position="17"/>
    </location>
</feature>
<dbReference type="InterPro" id="IPR035979">
    <property type="entry name" value="RBD_domain_sf"/>
</dbReference>
<feature type="compositionally biased region" description="Polar residues" evidence="1">
    <location>
        <begin position="1357"/>
        <end position="1367"/>
    </location>
</feature>
<feature type="region of interest" description="Disordered" evidence="1">
    <location>
        <begin position="1357"/>
        <end position="1549"/>
    </location>
</feature>
<organism evidence="3 4">
    <name type="scientific">Verticillium dahliae</name>
    <name type="common">Verticillium wilt</name>
    <dbReference type="NCBI Taxonomy" id="27337"/>
    <lineage>
        <taxon>Eukaryota</taxon>
        <taxon>Fungi</taxon>
        <taxon>Dikarya</taxon>
        <taxon>Ascomycota</taxon>
        <taxon>Pezizomycotina</taxon>
        <taxon>Sordariomycetes</taxon>
        <taxon>Hypocreomycetidae</taxon>
        <taxon>Glomerellales</taxon>
        <taxon>Plectosphaerellaceae</taxon>
        <taxon>Verticillium</taxon>
    </lineage>
</organism>